<evidence type="ECO:0000256" key="4">
    <source>
        <dbReference type="ARBA" id="ARBA00009336"/>
    </source>
</evidence>
<dbReference type="GO" id="GO:0006915">
    <property type="term" value="P:apoptotic process"/>
    <property type="evidence" value="ECO:0007669"/>
    <property type="project" value="UniProtKB-KW"/>
</dbReference>
<keyword evidence="13" id="KW-0325">Glycoprotein</keyword>
<keyword evidence="11" id="KW-0256">Endoplasmic reticulum</keyword>
<name>A0A8D2L0E2_VARKO</name>
<keyword evidence="9" id="KW-0929">Antimicrobial</keyword>
<evidence type="ECO:0000256" key="5">
    <source>
        <dbReference type="ARBA" id="ARBA00011245"/>
    </source>
</evidence>
<dbReference type="InterPro" id="IPR001223">
    <property type="entry name" value="Glyco_hydro18_cat"/>
</dbReference>
<dbReference type="GO" id="GO:0004568">
    <property type="term" value="F:chitinase activity"/>
    <property type="evidence" value="ECO:0007669"/>
    <property type="project" value="TreeGrafter"/>
</dbReference>
<evidence type="ECO:0000256" key="13">
    <source>
        <dbReference type="ARBA" id="ARBA00023180"/>
    </source>
</evidence>
<dbReference type="Gene3D" id="3.20.20.80">
    <property type="entry name" value="Glycosidases"/>
    <property type="match status" value="1"/>
</dbReference>
<comment type="similarity">
    <text evidence="4">Belongs to the glycosyl hydrolase 18 family.</text>
</comment>
<dbReference type="GO" id="GO:0005975">
    <property type="term" value="P:carbohydrate metabolic process"/>
    <property type="evidence" value="ECO:0007669"/>
    <property type="project" value="InterPro"/>
</dbReference>
<dbReference type="GO" id="GO:0006032">
    <property type="term" value="P:chitin catabolic process"/>
    <property type="evidence" value="ECO:0007669"/>
    <property type="project" value="TreeGrafter"/>
</dbReference>
<dbReference type="GO" id="GO:0005783">
    <property type="term" value="C:endoplasmic reticulum"/>
    <property type="evidence" value="ECO:0007669"/>
    <property type="project" value="UniProtKB-SubCell"/>
</dbReference>
<dbReference type="OMA" id="AGPANYH"/>
<dbReference type="Proteomes" id="UP000694545">
    <property type="component" value="Unplaced"/>
</dbReference>
<proteinExistence type="inferred from homology"/>
<dbReference type="GO" id="GO:0005576">
    <property type="term" value="C:extracellular region"/>
    <property type="evidence" value="ECO:0007669"/>
    <property type="project" value="UniProtKB-SubCell"/>
</dbReference>
<evidence type="ECO:0000256" key="12">
    <source>
        <dbReference type="ARBA" id="ARBA00023157"/>
    </source>
</evidence>
<keyword evidence="10" id="KW-0053">Apoptosis</keyword>
<dbReference type="GO" id="GO:0008061">
    <property type="term" value="F:chitin binding"/>
    <property type="evidence" value="ECO:0007669"/>
    <property type="project" value="InterPro"/>
</dbReference>
<dbReference type="GO" id="GO:0006954">
    <property type="term" value="P:inflammatory response"/>
    <property type="evidence" value="ECO:0007669"/>
    <property type="project" value="UniProtKB-KW"/>
</dbReference>
<accession>A0A8D2L0E2</accession>
<evidence type="ECO:0000256" key="6">
    <source>
        <dbReference type="ARBA" id="ARBA00017545"/>
    </source>
</evidence>
<keyword evidence="14" id="KW-0395">Inflammatory response</keyword>
<reference evidence="17" key="2">
    <citation type="submission" date="2025-09" db="UniProtKB">
        <authorList>
            <consortium name="Ensembl"/>
        </authorList>
    </citation>
    <scope>IDENTIFICATION</scope>
</reference>
<dbReference type="FunFam" id="3.10.50.10:FF:000001">
    <property type="entry name" value="Chitinase 3-like 1"/>
    <property type="match status" value="1"/>
</dbReference>
<dbReference type="InterPro" id="IPR050314">
    <property type="entry name" value="Glycosyl_Hydrlase_18"/>
</dbReference>
<evidence type="ECO:0000256" key="9">
    <source>
        <dbReference type="ARBA" id="ARBA00022529"/>
    </source>
</evidence>
<evidence type="ECO:0000256" key="11">
    <source>
        <dbReference type="ARBA" id="ARBA00022824"/>
    </source>
</evidence>
<dbReference type="PANTHER" id="PTHR11177">
    <property type="entry name" value="CHITINASE"/>
    <property type="match status" value="1"/>
</dbReference>
<dbReference type="CDD" id="cd02872">
    <property type="entry name" value="GH18_chitolectin_chitotriosidase"/>
    <property type="match status" value="1"/>
</dbReference>
<evidence type="ECO:0000313" key="18">
    <source>
        <dbReference type="Proteomes" id="UP000694545"/>
    </source>
</evidence>
<keyword evidence="8" id="KW-0964">Secreted</keyword>
<organism evidence="17 18">
    <name type="scientific">Varanus komodoensis</name>
    <name type="common">Komodo dragon</name>
    <dbReference type="NCBI Taxonomy" id="61221"/>
    <lineage>
        <taxon>Eukaryota</taxon>
        <taxon>Metazoa</taxon>
        <taxon>Chordata</taxon>
        <taxon>Craniata</taxon>
        <taxon>Vertebrata</taxon>
        <taxon>Euteleostomi</taxon>
        <taxon>Lepidosauria</taxon>
        <taxon>Squamata</taxon>
        <taxon>Bifurcata</taxon>
        <taxon>Unidentata</taxon>
        <taxon>Episquamata</taxon>
        <taxon>Toxicofera</taxon>
        <taxon>Anguimorpha</taxon>
        <taxon>Paleoanguimorpha</taxon>
        <taxon>Varanoidea</taxon>
        <taxon>Varanidae</taxon>
        <taxon>Varanus</taxon>
    </lineage>
</organism>
<evidence type="ECO:0000256" key="7">
    <source>
        <dbReference type="ARBA" id="ARBA00022490"/>
    </source>
</evidence>
<sequence length="386" mass="43421">MGQPSLLVGGVAALLFLQCASTFKLVCYFTNWAQYRESSARFIPDDIDPGLCTHIIYAFAKIEGNRITHTEWNDVTTYMNIHALKRRNPSLKTLISLGGYGPGSEAYRSVTTDPTRRLEFVRSVVQFLRTHKFDGFDLAWHSSDETTKRRLSDLVQDLCIAFQREARRNPGTAKPILSVAIPAGKEVLDNGFDIQHISKFADFFNFMTYDFHAYLESHRYTGHVSPLYKGRVDTGASSSYNVDEAVKYFKTKGAPPEKIIMGVPTYGRSFTLSSMLTGVGAPASGPGTPGPFTKTEGSLAYYEICSFNYGAKTERIEEQAVPYSHKGNQWVGYEDKISLQSKVRYMKNNHLGGIMVWTLDMDDFSGFFCRDGKYPLLRAIKEELNK</sequence>
<dbReference type="RefSeq" id="XP_044301177.1">
    <property type="nucleotide sequence ID" value="XM_044445242.1"/>
</dbReference>
<evidence type="ECO:0000256" key="3">
    <source>
        <dbReference type="ARBA" id="ARBA00004496"/>
    </source>
</evidence>
<dbReference type="SUPFAM" id="SSF51445">
    <property type="entry name" value="(Trans)glycosidases"/>
    <property type="match status" value="1"/>
</dbReference>
<dbReference type="PANTHER" id="PTHR11177:SF202">
    <property type="entry name" value="CHITINASE-3-LIKE PROTEIN 1"/>
    <property type="match status" value="1"/>
</dbReference>
<dbReference type="AlphaFoldDB" id="A0A8D2L0E2"/>
<feature type="signal peptide" evidence="15">
    <location>
        <begin position="1"/>
        <end position="22"/>
    </location>
</feature>
<feature type="domain" description="GH18" evidence="16">
    <location>
        <begin position="23"/>
        <end position="386"/>
    </location>
</feature>
<evidence type="ECO:0000256" key="1">
    <source>
        <dbReference type="ARBA" id="ARBA00004239"/>
    </source>
</evidence>
<dbReference type="SUPFAM" id="SSF54556">
    <property type="entry name" value="Chitinase insertion domain"/>
    <property type="match status" value="1"/>
</dbReference>
<keyword evidence="7" id="KW-0963">Cytoplasm</keyword>
<evidence type="ECO:0000313" key="17">
    <source>
        <dbReference type="Ensembl" id="ENSVKKP00000014844.1"/>
    </source>
</evidence>
<dbReference type="Gene3D" id="3.10.50.10">
    <property type="match status" value="1"/>
</dbReference>
<evidence type="ECO:0000256" key="8">
    <source>
        <dbReference type="ARBA" id="ARBA00022525"/>
    </source>
</evidence>
<dbReference type="InterPro" id="IPR011583">
    <property type="entry name" value="Chitinase_II/V-like_cat"/>
</dbReference>
<feature type="chain" id="PRO_5034845853" description="Chitinase-3-like protein 1" evidence="15">
    <location>
        <begin position="23"/>
        <end position="386"/>
    </location>
</feature>
<dbReference type="GeneID" id="123030909"/>
<comment type="subcellular location">
    <subcellularLocation>
        <location evidence="3">Cytoplasm</location>
    </subcellularLocation>
    <subcellularLocation>
        <location evidence="2">Endoplasmic reticulum</location>
    </subcellularLocation>
    <subcellularLocation>
        <location evidence="1">Secreted</location>
        <location evidence="1">Extracellular space</location>
    </subcellularLocation>
</comment>
<keyword evidence="15" id="KW-0732">Signal</keyword>
<gene>
    <name evidence="17" type="primary">LOC123030909</name>
</gene>
<protein>
    <recommendedName>
        <fullName evidence="6">Chitinase-3-like protein 1</fullName>
    </recommendedName>
</protein>
<evidence type="ECO:0000256" key="2">
    <source>
        <dbReference type="ARBA" id="ARBA00004240"/>
    </source>
</evidence>
<dbReference type="InterPro" id="IPR029070">
    <property type="entry name" value="Chitinase_insertion_sf"/>
</dbReference>
<reference evidence="17" key="1">
    <citation type="submission" date="2025-08" db="UniProtKB">
        <authorList>
            <consortium name="Ensembl"/>
        </authorList>
    </citation>
    <scope>IDENTIFICATION</scope>
</reference>
<dbReference type="Ensembl" id="ENSVKKT00000015202.1">
    <property type="protein sequence ID" value="ENSVKKP00000014844.1"/>
    <property type="gene ID" value="ENSVKKG00000010199.1"/>
</dbReference>
<evidence type="ECO:0000259" key="16">
    <source>
        <dbReference type="PROSITE" id="PS51910"/>
    </source>
</evidence>
<keyword evidence="12" id="KW-1015">Disulfide bond</keyword>
<evidence type="ECO:0000256" key="14">
    <source>
        <dbReference type="ARBA" id="ARBA00023198"/>
    </source>
</evidence>
<evidence type="ECO:0000256" key="15">
    <source>
        <dbReference type="SAM" id="SignalP"/>
    </source>
</evidence>
<keyword evidence="18" id="KW-1185">Reference proteome</keyword>
<dbReference type="SMART" id="SM00636">
    <property type="entry name" value="Glyco_18"/>
    <property type="match status" value="1"/>
</dbReference>
<dbReference type="Pfam" id="PF00704">
    <property type="entry name" value="Glyco_hydro_18"/>
    <property type="match status" value="1"/>
</dbReference>
<dbReference type="PROSITE" id="PS51910">
    <property type="entry name" value="GH18_2"/>
    <property type="match status" value="1"/>
</dbReference>
<dbReference type="InterPro" id="IPR017853">
    <property type="entry name" value="GH"/>
</dbReference>
<dbReference type="OrthoDB" id="76388at2759"/>
<dbReference type="KEGG" id="vko:123030909"/>
<comment type="subunit">
    <text evidence="5">Monomer.</text>
</comment>
<evidence type="ECO:0000256" key="10">
    <source>
        <dbReference type="ARBA" id="ARBA00022703"/>
    </source>
</evidence>